<protein>
    <submittedName>
        <fullName evidence="2">Uncharacterized protein</fullName>
    </submittedName>
</protein>
<evidence type="ECO:0000313" key="3">
    <source>
        <dbReference type="Proteomes" id="UP000006702"/>
    </source>
</evidence>
<organism evidence="2 3">
    <name type="scientific">Neosartorya fischeri (strain ATCC 1020 / DSM 3700 / CBS 544.65 / FGSC A1164 / JCM 1740 / NRRL 181 / WB 181)</name>
    <name type="common">Aspergillus fischerianus</name>
    <dbReference type="NCBI Taxonomy" id="331117"/>
    <lineage>
        <taxon>Eukaryota</taxon>
        <taxon>Fungi</taxon>
        <taxon>Dikarya</taxon>
        <taxon>Ascomycota</taxon>
        <taxon>Pezizomycotina</taxon>
        <taxon>Eurotiomycetes</taxon>
        <taxon>Eurotiomycetidae</taxon>
        <taxon>Eurotiales</taxon>
        <taxon>Aspergillaceae</taxon>
        <taxon>Aspergillus</taxon>
        <taxon>Aspergillus subgen. Fumigati</taxon>
    </lineage>
</organism>
<dbReference type="KEGG" id="nfi:NFIA_093780"/>
<feature type="compositionally biased region" description="Acidic residues" evidence="1">
    <location>
        <begin position="10"/>
        <end position="27"/>
    </location>
</feature>
<accession>A1DA68</accession>
<keyword evidence="3" id="KW-1185">Reference proteome</keyword>
<dbReference type="OMA" id="MQYERVI"/>
<dbReference type="VEuPathDB" id="FungiDB:NFIA_093780"/>
<gene>
    <name evidence="2" type="ORF">NFIA_093780</name>
</gene>
<name>A1DA68_NEOFI</name>
<dbReference type="HOGENOM" id="CLU_2469631_0_0_1"/>
<sequence length="88" mass="10400">MDINQFISPADEEYTVDQQDEEDDDTIEPLPQISPADALESLYRLRLYEEQQVDADKALIKSFMQYERVILKRKIESLRQGDIRQFFG</sequence>
<dbReference type="Proteomes" id="UP000006702">
    <property type="component" value="Unassembled WGS sequence"/>
</dbReference>
<feature type="region of interest" description="Disordered" evidence="1">
    <location>
        <begin position="1"/>
        <end position="32"/>
    </location>
</feature>
<dbReference type="RefSeq" id="XP_001261655.1">
    <property type="nucleotide sequence ID" value="XM_001261654.1"/>
</dbReference>
<evidence type="ECO:0000256" key="1">
    <source>
        <dbReference type="SAM" id="MobiDB-lite"/>
    </source>
</evidence>
<dbReference type="STRING" id="331117.A1DA68"/>
<dbReference type="GeneID" id="4588784"/>
<reference evidence="3" key="1">
    <citation type="journal article" date="2008" name="PLoS Genet.">
        <title>Genomic islands in the pathogenic filamentous fungus Aspergillus fumigatus.</title>
        <authorList>
            <person name="Fedorova N.D."/>
            <person name="Khaldi N."/>
            <person name="Joardar V.S."/>
            <person name="Maiti R."/>
            <person name="Amedeo P."/>
            <person name="Anderson M.J."/>
            <person name="Crabtree J."/>
            <person name="Silva J.C."/>
            <person name="Badger J.H."/>
            <person name="Albarraq A."/>
            <person name="Angiuoli S."/>
            <person name="Bussey H."/>
            <person name="Bowyer P."/>
            <person name="Cotty P.J."/>
            <person name="Dyer P.S."/>
            <person name="Egan A."/>
            <person name="Galens K."/>
            <person name="Fraser-Liggett C.M."/>
            <person name="Haas B.J."/>
            <person name="Inman J.M."/>
            <person name="Kent R."/>
            <person name="Lemieux S."/>
            <person name="Malavazi I."/>
            <person name="Orvis J."/>
            <person name="Roemer T."/>
            <person name="Ronning C.M."/>
            <person name="Sundaram J.P."/>
            <person name="Sutton G."/>
            <person name="Turner G."/>
            <person name="Venter J.C."/>
            <person name="White O.R."/>
            <person name="Whitty B.R."/>
            <person name="Youngman P."/>
            <person name="Wolfe K.H."/>
            <person name="Goldman G.H."/>
            <person name="Wortman J.R."/>
            <person name="Jiang B."/>
            <person name="Denning D.W."/>
            <person name="Nierman W.C."/>
        </authorList>
    </citation>
    <scope>NUCLEOTIDE SEQUENCE [LARGE SCALE GENOMIC DNA]</scope>
    <source>
        <strain evidence="3">ATCC 1020 / DSM 3700 / CBS 544.65 / FGSC A1164 / JCM 1740 / NRRL 181 / WB 181</strain>
    </source>
</reference>
<dbReference type="EMBL" id="DS027694">
    <property type="protein sequence ID" value="EAW19758.1"/>
    <property type="molecule type" value="Genomic_DNA"/>
</dbReference>
<evidence type="ECO:0000313" key="2">
    <source>
        <dbReference type="EMBL" id="EAW19758.1"/>
    </source>
</evidence>
<dbReference type="AlphaFoldDB" id="A1DA68"/>
<proteinExistence type="predicted"/>